<evidence type="ECO:0000256" key="1">
    <source>
        <dbReference type="ARBA" id="ARBA00007125"/>
    </source>
</evidence>
<dbReference type="HOGENOM" id="CLU_025908_1_4_11"/>
<evidence type="ECO:0000259" key="3">
    <source>
        <dbReference type="Pfam" id="PF02541"/>
    </source>
</evidence>
<dbReference type="STRING" id="478801.Ksed_24540"/>
<organism evidence="4 5">
    <name type="scientific">Kytococcus sedentarius (strain ATCC 14392 / DSM 20547 / JCM 11482 / CCUG 33030 / NBRC 15357 / NCTC 11040 / CCM 314 / 541)</name>
    <name type="common">Micrococcus sedentarius</name>
    <dbReference type="NCBI Taxonomy" id="478801"/>
    <lineage>
        <taxon>Bacteria</taxon>
        <taxon>Bacillati</taxon>
        <taxon>Actinomycetota</taxon>
        <taxon>Actinomycetes</taxon>
        <taxon>Micrococcales</taxon>
        <taxon>Kytococcaceae</taxon>
        <taxon>Kytococcus</taxon>
    </lineage>
</organism>
<gene>
    <name evidence="4" type="ordered locus">Ksed_24540</name>
</gene>
<dbReference type="PANTHER" id="PTHR30005:SF0">
    <property type="entry name" value="RETROGRADE REGULATION PROTEIN 2"/>
    <property type="match status" value="1"/>
</dbReference>
<protein>
    <submittedName>
        <fullName evidence="4">Ppx/GppA phosphatase</fullName>
    </submittedName>
</protein>
<dbReference type="eggNOG" id="COG0248">
    <property type="taxonomic scope" value="Bacteria"/>
</dbReference>
<dbReference type="InterPro" id="IPR050273">
    <property type="entry name" value="GppA/Ppx_hydrolase"/>
</dbReference>
<reference evidence="4 5" key="1">
    <citation type="journal article" date="2009" name="Stand. Genomic Sci.">
        <title>Complete genome sequence of Kytococcus sedentarius type strain (541).</title>
        <authorList>
            <person name="Sims D."/>
            <person name="Brettin T."/>
            <person name="Detter J.C."/>
            <person name="Han C."/>
            <person name="Lapidus A."/>
            <person name="Copeland A."/>
            <person name="Glavina Del Rio T."/>
            <person name="Nolan M."/>
            <person name="Chen F."/>
            <person name="Lucas S."/>
            <person name="Tice H."/>
            <person name="Cheng J.F."/>
            <person name="Bruce D."/>
            <person name="Goodwin L."/>
            <person name="Pitluck S."/>
            <person name="Ovchinnikova G."/>
            <person name="Pati A."/>
            <person name="Ivanova N."/>
            <person name="Mavrommatis K."/>
            <person name="Chen A."/>
            <person name="Palaniappan K."/>
            <person name="D'haeseleer P."/>
            <person name="Chain P."/>
            <person name="Bristow J."/>
            <person name="Eisen J.A."/>
            <person name="Markowitz V."/>
            <person name="Hugenholtz P."/>
            <person name="Schneider S."/>
            <person name="Goker M."/>
            <person name="Pukall R."/>
            <person name="Kyrpides N.C."/>
            <person name="Klenk H.P."/>
        </authorList>
    </citation>
    <scope>NUCLEOTIDE SEQUENCE [LARGE SCALE GENOMIC DNA]</scope>
    <source>
        <strain evidence="5">ATCC 14392 / DSM 20547 / JCM 11482 / CCUG 33030 / NBRC 15357 / NCTC 11040 / CCM 314 / 541</strain>
    </source>
</reference>
<evidence type="ECO:0000313" key="5">
    <source>
        <dbReference type="Proteomes" id="UP000006666"/>
    </source>
</evidence>
<keyword evidence="5" id="KW-1185">Reference proteome</keyword>
<dbReference type="RefSeq" id="WP_015780345.1">
    <property type="nucleotide sequence ID" value="NC_013169.1"/>
</dbReference>
<dbReference type="Gene3D" id="3.30.420.150">
    <property type="entry name" value="Exopolyphosphatase. Domain 2"/>
    <property type="match status" value="1"/>
</dbReference>
<dbReference type="EMBL" id="CP001686">
    <property type="protein sequence ID" value="ACV07419.1"/>
    <property type="molecule type" value="Genomic_DNA"/>
</dbReference>
<comment type="similarity">
    <text evidence="1">Belongs to the GppA/Ppx family.</text>
</comment>
<dbReference type="Gene3D" id="3.30.420.40">
    <property type="match status" value="1"/>
</dbReference>
<dbReference type="FunFam" id="3.30.420.150:FF:000006">
    <property type="entry name" value="Ppx/GppA family phosphatase"/>
    <property type="match status" value="1"/>
</dbReference>
<dbReference type="SUPFAM" id="SSF53067">
    <property type="entry name" value="Actin-like ATPase domain"/>
    <property type="match status" value="2"/>
</dbReference>
<dbReference type="Pfam" id="PF02541">
    <property type="entry name" value="Ppx-GppA"/>
    <property type="match status" value="1"/>
</dbReference>
<dbReference type="InterPro" id="IPR043129">
    <property type="entry name" value="ATPase_NBD"/>
</dbReference>
<feature type="domain" description="Ppx/GppA phosphatase N-terminal" evidence="3">
    <location>
        <begin position="26"/>
        <end position="303"/>
    </location>
</feature>
<keyword evidence="2" id="KW-0378">Hydrolase</keyword>
<proteinExistence type="inferred from homology"/>
<dbReference type="PANTHER" id="PTHR30005">
    <property type="entry name" value="EXOPOLYPHOSPHATASE"/>
    <property type="match status" value="1"/>
</dbReference>
<evidence type="ECO:0000313" key="4">
    <source>
        <dbReference type="EMBL" id="ACV07419.1"/>
    </source>
</evidence>
<dbReference type="GO" id="GO:0016462">
    <property type="term" value="F:pyrophosphatase activity"/>
    <property type="evidence" value="ECO:0007669"/>
    <property type="project" value="TreeGrafter"/>
</dbReference>
<name>C7NFR1_KYTSD</name>
<dbReference type="KEGG" id="kse:Ksed_24540"/>
<sequence length="314" mass="33338">MRLGVIDVGSNTVHLLIVDARPGAHPLPASSFKHQLRLAEFLTPEGDIDDAGAETLAAFATDCLDHAADLGAVKVLGFATSAIRDAGNTDAVLARIREASGIDLQVLSGEEEARLTFLAARRWHGWSSGHLLMVDIGGGSLELAAGRDEDPSTAVSLPLGAGRLTRHLPGDVADPKQVRALRRYIRASIGEVVPDLTARTPHRVVGTSKTMRSLARLQGAAPSGEGPFVRRTVERGPLKEWVERLAAMPVSERASLPGVNQGRAHQILAGALVAEGAMDLLGIESLEICPWALREGVILQFLDHLDTTGLLELA</sequence>
<evidence type="ECO:0000256" key="2">
    <source>
        <dbReference type="ARBA" id="ARBA00022801"/>
    </source>
</evidence>
<dbReference type="Proteomes" id="UP000006666">
    <property type="component" value="Chromosome"/>
</dbReference>
<dbReference type="InterPro" id="IPR003695">
    <property type="entry name" value="Ppx_GppA_N"/>
</dbReference>
<accession>C7NFR1</accession>
<dbReference type="CDD" id="cd24056">
    <property type="entry name" value="ASKHA_NBD_MtPPX1-like"/>
    <property type="match status" value="1"/>
</dbReference>
<dbReference type="AlphaFoldDB" id="C7NFR1"/>